<evidence type="ECO:0000313" key="2">
    <source>
        <dbReference type="Proteomes" id="UP000801864"/>
    </source>
</evidence>
<name>A0A9P4X120_9HYPO</name>
<dbReference type="Proteomes" id="UP000801864">
    <property type="component" value="Unassembled WGS sequence"/>
</dbReference>
<evidence type="ECO:0000313" key="1">
    <source>
        <dbReference type="EMBL" id="KAF3055273.1"/>
    </source>
</evidence>
<keyword evidence="2" id="KW-1185">Reference proteome</keyword>
<sequence length="78" mass="8504">MPLLSIRECPPSFVGVEHAIKPLIAQARIQRGHIPTLVQSLGHAKFVRQGGDTGDFMDRHMSIKYPNSDVVGLPAKDG</sequence>
<organism evidence="1 2">
    <name type="scientific">Trichoderma lentiforme</name>
    <dbReference type="NCBI Taxonomy" id="1567552"/>
    <lineage>
        <taxon>Eukaryota</taxon>
        <taxon>Fungi</taxon>
        <taxon>Dikarya</taxon>
        <taxon>Ascomycota</taxon>
        <taxon>Pezizomycotina</taxon>
        <taxon>Sordariomycetes</taxon>
        <taxon>Hypocreomycetidae</taxon>
        <taxon>Hypocreales</taxon>
        <taxon>Hypocreaceae</taxon>
        <taxon>Trichoderma</taxon>
    </lineage>
</organism>
<proteinExistence type="predicted"/>
<reference evidence="1 2" key="1">
    <citation type="submission" date="2018-06" db="EMBL/GenBank/DDBJ databases">
        <title>Genome analysis of cellulolytic fungus Trichoderma lentiforme CFAM-422.</title>
        <authorList>
            <person name="Steindorff A.S."/>
            <person name="Formighieri E.F."/>
            <person name="Midorikawa G.E.O."/>
            <person name="Tamietti M.S."/>
            <person name="Ramos E.Z."/>
            <person name="Silva A.S."/>
            <person name="Bon E.P.S."/>
            <person name="Mendes T.D."/>
            <person name="Damaso M.C.T."/>
            <person name="Favaro L.C.L."/>
        </authorList>
    </citation>
    <scope>NUCLEOTIDE SEQUENCE [LARGE SCALE GENOMIC DNA]</scope>
    <source>
        <strain evidence="1 2">CFAM-422</strain>
    </source>
</reference>
<dbReference type="EMBL" id="QLNT01000039">
    <property type="protein sequence ID" value="KAF3055273.1"/>
    <property type="molecule type" value="Genomic_DNA"/>
</dbReference>
<protein>
    <submittedName>
        <fullName evidence="1">Uncharacterized protein</fullName>
    </submittedName>
</protein>
<comment type="caution">
    <text evidence="1">The sequence shown here is derived from an EMBL/GenBank/DDBJ whole genome shotgun (WGS) entry which is preliminary data.</text>
</comment>
<gene>
    <name evidence="1" type="ORF">CFAM422_013248</name>
</gene>
<dbReference type="AlphaFoldDB" id="A0A9P4X120"/>
<accession>A0A9P4X120</accession>